<reference evidence="15" key="1">
    <citation type="submission" date="2015-08" db="EMBL/GenBank/DDBJ databases">
        <title>Vibrio galatheae sp. nov., a novel member of the Vibrionaceae family isolated from the Solomon Islands.</title>
        <authorList>
            <person name="Giubergia S."/>
            <person name="Machado H."/>
            <person name="Mateiu R.V."/>
            <person name="Gram L."/>
        </authorList>
    </citation>
    <scope>NUCLEOTIDE SEQUENCE [LARGE SCALE GENOMIC DNA]</scope>
    <source>
        <strain evidence="15">DSM 19134</strain>
    </source>
</reference>
<dbReference type="InterPro" id="IPR016166">
    <property type="entry name" value="FAD-bd_PCMH"/>
</dbReference>
<dbReference type="PANTHER" id="PTHR11748">
    <property type="entry name" value="D-LACTATE DEHYDROGENASE"/>
    <property type="match status" value="1"/>
</dbReference>
<evidence type="ECO:0000313" key="14">
    <source>
        <dbReference type="EMBL" id="KOO06361.1"/>
    </source>
</evidence>
<dbReference type="RefSeq" id="WP_053410436.1">
    <property type="nucleotide sequence ID" value="NZ_LHPI01000019.1"/>
</dbReference>
<dbReference type="GO" id="GO:0004458">
    <property type="term" value="F:D-lactate dehydrogenase (cytochrome) activity"/>
    <property type="evidence" value="ECO:0007669"/>
    <property type="project" value="TreeGrafter"/>
</dbReference>
<dbReference type="EC" id="1.1.99.39" evidence="9"/>
<comment type="caution">
    <text evidence="14">The sequence shown here is derived from an EMBL/GenBank/DDBJ whole genome shotgun (WGS) entry which is preliminary data.</text>
</comment>
<keyword evidence="5" id="KW-0274">FAD</keyword>
<evidence type="ECO:0000256" key="5">
    <source>
        <dbReference type="ARBA" id="ARBA00022827"/>
    </source>
</evidence>
<evidence type="ECO:0000256" key="9">
    <source>
        <dbReference type="ARBA" id="ARBA00039003"/>
    </source>
</evidence>
<evidence type="ECO:0000313" key="15">
    <source>
        <dbReference type="Proteomes" id="UP000037530"/>
    </source>
</evidence>
<dbReference type="GO" id="GO:0051990">
    <property type="term" value="F:(R)-2-hydroxyglutarate dehydrogenase activity"/>
    <property type="evidence" value="ECO:0007669"/>
    <property type="project" value="UniProtKB-EC"/>
</dbReference>
<evidence type="ECO:0000256" key="11">
    <source>
        <dbReference type="ARBA" id="ARBA00060924"/>
    </source>
</evidence>
<keyword evidence="7" id="KW-0408">Iron</keyword>
<keyword evidence="8" id="KW-0411">Iron-sulfur</keyword>
<protein>
    <recommendedName>
        <fullName evidence="12">D-2-hydroxyglutarate dehydrogenase</fullName>
        <ecNumber evidence="9">1.1.99.39</ecNumber>
    </recommendedName>
</protein>
<dbReference type="SUPFAM" id="SSF55103">
    <property type="entry name" value="FAD-linked oxidases, C-terminal domain"/>
    <property type="match status" value="1"/>
</dbReference>
<dbReference type="InterPro" id="IPR004113">
    <property type="entry name" value="FAD-bd_oxidored_4_C"/>
</dbReference>
<feature type="domain" description="FAD-binding PCMH-type" evidence="13">
    <location>
        <begin position="48"/>
        <end position="276"/>
    </location>
</feature>
<evidence type="ECO:0000256" key="7">
    <source>
        <dbReference type="ARBA" id="ARBA00023004"/>
    </source>
</evidence>
<dbReference type="GO" id="GO:0071949">
    <property type="term" value="F:FAD binding"/>
    <property type="evidence" value="ECO:0007669"/>
    <property type="project" value="InterPro"/>
</dbReference>
<organism evidence="14 15">
    <name type="scientific">Vibrio hepatarius</name>
    <dbReference type="NCBI Taxonomy" id="171383"/>
    <lineage>
        <taxon>Bacteria</taxon>
        <taxon>Pseudomonadati</taxon>
        <taxon>Pseudomonadota</taxon>
        <taxon>Gammaproteobacteria</taxon>
        <taxon>Vibrionales</taxon>
        <taxon>Vibrionaceae</taxon>
        <taxon>Vibrio</taxon>
        <taxon>Vibrio oreintalis group</taxon>
    </lineage>
</organism>
<dbReference type="STRING" id="171383.AKJ31_17865"/>
<evidence type="ECO:0000256" key="12">
    <source>
        <dbReference type="ARBA" id="ARBA00067680"/>
    </source>
</evidence>
<dbReference type="InterPro" id="IPR016171">
    <property type="entry name" value="Vanillyl_alc_oxidase_C-sub2"/>
</dbReference>
<dbReference type="Proteomes" id="UP000037530">
    <property type="component" value="Unassembled WGS sequence"/>
</dbReference>
<evidence type="ECO:0000256" key="6">
    <source>
        <dbReference type="ARBA" id="ARBA00023002"/>
    </source>
</evidence>
<dbReference type="PROSITE" id="PS00198">
    <property type="entry name" value="4FE4S_FER_1"/>
    <property type="match status" value="1"/>
</dbReference>
<comment type="cofactor">
    <cofactor evidence="1">
        <name>FAD</name>
        <dbReference type="ChEBI" id="CHEBI:57692"/>
    </cofactor>
</comment>
<dbReference type="GO" id="GO:0051539">
    <property type="term" value="F:4 iron, 4 sulfur cluster binding"/>
    <property type="evidence" value="ECO:0007669"/>
    <property type="project" value="UniProtKB-KW"/>
</dbReference>
<dbReference type="Gene3D" id="3.30.465.10">
    <property type="match status" value="1"/>
</dbReference>
<keyword evidence="6" id="KW-0560">Oxidoreductase</keyword>
<dbReference type="InterPro" id="IPR036318">
    <property type="entry name" value="FAD-bd_PCMH-like_sf"/>
</dbReference>
<keyword evidence="4" id="KW-0479">Metal-binding</keyword>
<dbReference type="Pfam" id="PF02913">
    <property type="entry name" value="FAD-oxidase_C"/>
    <property type="match status" value="1"/>
</dbReference>
<dbReference type="AlphaFoldDB" id="A0A0M0HW99"/>
<dbReference type="SUPFAM" id="SSF56176">
    <property type="entry name" value="FAD-binding/transporter-associated domain-like"/>
    <property type="match status" value="1"/>
</dbReference>
<evidence type="ECO:0000256" key="10">
    <source>
        <dbReference type="ARBA" id="ARBA00051291"/>
    </source>
</evidence>
<proteinExistence type="inferred from homology"/>
<evidence type="ECO:0000256" key="1">
    <source>
        <dbReference type="ARBA" id="ARBA00001974"/>
    </source>
</evidence>
<evidence type="ECO:0000256" key="4">
    <source>
        <dbReference type="ARBA" id="ARBA00022723"/>
    </source>
</evidence>
<dbReference type="Gene3D" id="3.30.70.2740">
    <property type="match status" value="1"/>
</dbReference>
<dbReference type="SUPFAM" id="SSF46548">
    <property type="entry name" value="alpha-helical ferredoxin"/>
    <property type="match status" value="1"/>
</dbReference>
<dbReference type="PATRIC" id="fig|171383.3.peg.3651"/>
<dbReference type="Gene3D" id="1.10.45.10">
    <property type="entry name" value="Vanillyl-alcohol Oxidase, Chain A, domain 4"/>
    <property type="match status" value="1"/>
</dbReference>
<evidence type="ECO:0000256" key="8">
    <source>
        <dbReference type="ARBA" id="ARBA00023014"/>
    </source>
</evidence>
<dbReference type="InterPro" id="IPR017900">
    <property type="entry name" value="4Fe4S_Fe_S_CS"/>
</dbReference>
<dbReference type="GO" id="GO:0008720">
    <property type="term" value="F:D-lactate dehydrogenase (NAD+) activity"/>
    <property type="evidence" value="ECO:0007669"/>
    <property type="project" value="TreeGrafter"/>
</dbReference>
<dbReference type="GO" id="GO:0046872">
    <property type="term" value="F:metal ion binding"/>
    <property type="evidence" value="ECO:0007669"/>
    <property type="project" value="UniProtKB-KW"/>
</dbReference>
<evidence type="ECO:0000259" key="13">
    <source>
        <dbReference type="PROSITE" id="PS51387"/>
    </source>
</evidence>
<dbReference type="PROSITE" id="PS51387">
    <property type="entry name" value="FAD_PCMH"/>
    <property type="match status" value="1"/>
</dbReference>
<gene>
    <name evidence="14" type="ORF">AKJ31_17865</name>
</gene>
<keyword evidence="15" id="KW-1185">Reference proteome</keyword>
<comment type="catalytic activity">
    <reaction evidence="10">
        <text>(R)-2-hydroxyglutarate + A = 2-oxoglutarate + AH2</text>
        <dbReference type="Rhea" id="RHEA:38295"/>
        <dbReference type="ChEBI" id="CHEBI:13193"/>
        <dbReference type="ChEBI" id="CHEBI:15801"/>
        <dbReference type="ChEBI" id="CHEBI:16810"/>
        <dbReference type="ChEBI" id="CHEBI:17499"/>
        <dbReference type="EC" id="1.1.99.39"/>
    </reaction>
    <physiologicalReaction direction="left-to-right" evidence="10">
        <dbReference type="Rhea" id="RHEA:38296"/>
    </physiologicalReaction>
</comment>
<accession>A0A0M0HW99</accession>
<evidence type="ECO:0000256" key="3">
    <source>
        <dbReference type="ARBA" id="ARBA00022630"/>
    </source>
</evidence>
<dbReference type="InterPro" id="IPR006094">
    <property type="entry name" value="Oxid_FAD_bind_N"/>
</dbReference>
<dbReference type="FunFam" id="3.30.70.2740:FF:000003">
    <property type="entry name" value="Oxidoreductase, FAD-binding, putative"/>
    <property type="match status" value="1"/>
</dbReference>
<dbReference type="InterPro" id="IPR016164">
    <property type="entry name" value="FAD-linked_Oxase-like_C"/>
</dbReference>
<name>A0A0M0HW99_9VIBR</name>
<comment type="similarity">
    <text evidence="11">In the N-terminal section; belongs to the FAD-binding oxidoreductase/transferase type 4 family.</text>
</comment>
<dbReference type="EMBL" id="LHPI01000019">
    <property type="protein sequence ID" value="KOO06361.1"/>
    <property type="molecule type" value="Genomic_DNA"/>
</dbReference>
<keyword evidence="2" id="KW-0004">4Fe-4S</keyword>
<sequence>MLPRLHSQSDVDPVVLSFLEELKASGFSGDIESQYSSRLAVATDNSVYQQLPQAVVHPKSTQDVVLIGKLSTKSNYERITFSPRGGGTGTNGQSLTKGIVVDLSRHMNKVLEINEDEGWVRVQTGVVKDQLNDAVRPYGYFFSPDLSTSNRATLGGMVNTDASGQGSLKYGKTSDHVLSLQAVFADGSVLESDLSKGLPEEGEYAHQAYKVTEQVCREKREQINAKFPPLNRFLTGYDLKNALDEETDQFNLTRVLCGAEGSLAFITEAKLNLTPIPKARTLVNVKYDSFDSALRNAPFMVEAEALSVETVDSKVLNLAKEDIVWHTVSDLLTDVPGKDMQGINMVEYAGQDEQEVAQQVAALTARLDEMLEQGEAGIIGYQVCDDLASIGRIYNMRKKAVGLLGAAKGRAKPVAFAEDTCVPPENLADFIVEFRELLDAKQLNYGMFGHVDAGVLHVRPALDLCDPQQEALMHEVSDEVVKLVAKYGGLMWGEHGKGYRSQYGPEFFGEELFTELRRVKAAFDPHNKMNPGKICTPLDSNAELVKVTDTKRGFYDRQIDVKVRDSFKQAMECNGNGLCFNYDTSSPMCPSMKVTADRRHSPKGRAGLVREWLRQLTEQGVDILDLEKQTLENTTSIKTMIDRVRNTLNKRHEDDFSHEVYEAMNGCLACKACASQCPIKVDVPSFRSRFLNIYYSRYQRPMKDYLVANIETMLPTMAKAPKLVNGALKQKWVQNLTASTVGYVDAPLLSVPTLEQRLTELKTFDLQYLASLSREDKQNHVVIVQDPFTSYYDAEVVEDFAKLALKLGKTPVLLPFKPNGKAQHIKGFLKQFAKNASNTAAFLQQVADIEIPLVGVDPALVLCYRDEYQEVLGDKRGDFQVLTAHEWLLPRLAEFGTQSGQEQQPWYLFAHCTEKTKMPNSEKEWGAIFAHFGGQLNTVPVGCCGMAGTFGHEVDKLQMSKDIYGLSWKPSLQDLPKERCLITGYSCRSQVKRFEGVKMKHPVQALLQLV</sequence>
<dbReference type="PANTHER" id="PTHR11748:SF119">
    <property type="entry name" value="D-2-HYDROXYGLUTARATE DEHYDROGENASE"/>
    <property type="match status" value="1"/>
</dbReference>
<dbReference type="GO" id="GO:1903457">
    <property type="term" value="P:lactate catabolic process"/>
    <property type="evidence" value="ECO:0007669"/>
    <property type="project" value="TreeGrafter"/>
</dbReference>
<dbReference type="OrthoDB" id="9811557at2"/>
<keyword evidence="3" id="KW-0285">Flavoprotein</keyword>
<evidence type="ECO:0000256" key="2">
    <source>
        <dbReference type="ARBA" id="ARBA00022485"/>
    </source>
</evidence>
<dbReference type="InterPro" id="IPR016169">
    <property type="entry name" value="FAD-bd_PCMH_sub2"/>
</dbReference>
<dbReference type="Pfam" id="PF01565">
    <property type="entry name" value="FAD_binding_4"/>
    <property type="match status" value="1"/>
</dbReference>